<evidence type="ECO:0000313" key="4">
    <source>
        <dbReference type="EMBL" id="MDT7526351.1"/>
    </source>
</evidence>
<reference evidence="4 5" key="1">
    <citation type="submission" date="2022-07" db="EMBL/GenBank/DDBJ databases">
        <title>Pseudidiomarina sp. nov, a marine bacterium isolated from Pacific Ocean.</title>
        <authorList>
            <person name="Wang Y."/>
        </authorList>
    </citation>
    <scope>NUCLEOTIDE SEQUENCE [LARGE SCALE GENOMIC DNA]</scope>
    <source>
        <strain evidence="4 5">GXY010</strain>
    </source>
</reference>
<dbReference type="RefSeq" id="WP_313933135.1">
    <property type="nucleotide sequence ID" value="NZ_JANFPJ010000018.1"/>
</dbReference>
<dbReference type="PANTHER" id="PTHR11783">
    <property type="entry name" value="SULFOTRANSFERASE SULT"/>
    <property type="match status" value="1"/>
</dbReference>
<proteinExistence type="inferred from homology"/>
<comment type="similarity">
    <text evidence="1">Belongs to the sulfotransferase 1 family.</text>
</comment>
<dbReference type="EMBL" id="JANFPJ010000018">
    <property type="protein sequence ID" value="MDT7526351.1"/>
    <property type="molecule type" value="Genomic_DNA"/>
</dbReference>
<evidence type="ECO:0000256" key="2">
    <source>
        <dbReference type="ARBA" id="ARBA00022679"/>
    </source>
</evidence>
<evidence type="ECO:0000259" key="3">
    <source>
        <dbReference type="Pfam" id="PF00685"/>
    </source>
</evidence>
<protein>
    <submittedName>
        <fullName evidence="4">Sulfotransferase domain-containing protein</fullName>
    </submittedName>
</protein>
<organism evidence="4 5">
    <name type="scientific">Pseudidiomarina fusca</name>
    <dbReference type="NCBI Taxonomy" id="2965078"/>
    <lineage>
        <taxon>Bacteria</taxon>
        <taxon>Pseudomonadati</taxon>
        <taxon>Pseudomonadota</taxon>
        <taxon>Gammaproteobacteria</taxon>
        <taxon>Alteromonadales</taxon>
        <taxon>Idiomarinaceae</taxon>
        <taxon>Pseudidiomarina</taxon>
    </lineage>
</organism>
<dbReference type="Gene3D" id="3.40.50.300">
    <property type="entry name" value="P-loop containing nucleotide triphosphate hydrolases"/>
    <property type="match status" value="1"/>
</dbReference>
<dbReference type="SUPFAM" id="SSF52540">
    <property type="entry name" value="P-loop containing nucleoside triphosphate hydrolases"/>
    <property type="match status" value="1"/>
</dbReference>
<evidence type="ECO:0000256" key="1">
    <source>
        <dbReference type="ARBA" id="ARBA00005771"/>
    </source>
</evidence>
<gene>
    <name evidence="4" type="ORF">NOG12_09705</name>
</gene>
<dbReference type="Proteomes" id="UP001305027">
    <property type="component" value="Unassembled WGS sequence"/>
</dbReference>
<name>A0ABU3KZN5_9GAMM</name>
<keyword evidence="5" id="KW-1185">Reference proteome</keyword>
<sequence length="265" mass="30699">MNEEFIHENTFEESFDIDLNELRTGVIASGREWIQNALGFSLDSLTPNEIDTLRPSAYRYINSVTKNWGYHKAHDAYSFVGEGAARQPMFPRDVTRGALYIVRNPLDVCISFANHSKCSIDESIAKMNYSNSALCKTEIGQANQVRQWLWSWSEHVRSWQNADLSVKFVRYEDMKSKPFETFSEIATFLELPNDKELIEKSLELTRFERLQKKEREFGFREKPVGVQSFFRKGIVGDWKNTLSTQQVDTIVKDHSEVMSNLGYLP</sequence>
<feature type="domain" description="Sulfotransferase" evidence="3">
    <location>
        <begin position="99"/>
        <end position="261"/>
    </location>
</feature>
<dbReference type="InterPro" id="IPR027417">
    <property type="entry name" value="P-loop_NTPase"/>
</dbReference>
<evidence type="ECO:0000313" key="5">
    <source>
        <dbReference type="Proteomes" id="UP001305027"/>
    </source>
</evidence>
<accession>A0ABU3KZN5</accession>
<comment type="caution">
    <text evidence="4">The sequence shown here is derived from an EMBL/GenBank/DDBJ whole genome shotgun (WGS) entry which is preliminary data.</text>
</comment>
<dbReference type="InterPro" id="IPR000863">
    <property type="entry name" value="Sulfotransferase_dom"/>
</dbReference>
<keyword evidence="2" id="KW-0808">Transferase</keyword>
<dbReference type="Pfam" id="PF00685">
    <property type="entry name" value="Sulfotransfer_1"/>
    <property type="match status" value="1"/>
</dbReference>